<dbReference type="PROSITE" id="PS01124">
    <property type="entry name" value="HTH_ARAC_FAMILY_2"/>
    <property type="match status" value="1"/>
</dbReference>
<dbReference type="InterPro" id="IPR009057">
    <property type="entry name" value="Homeodomain-like_sf"/>
</dbReference>
<sequence length="293" mass="32886">MGYDDGRALCRRPPPPRRRTAMALRSVPGDGPGFGLLSHRVKDHVYMIGRRGFIYTAPWISTGTTRPPSAALLLAVGNGRFAVNAGGREIHTGAVLIPPFVPRALIARDVPVVGFHVTPSSCCYDRLAQLAAGRVRPLERDWFGDFDGALDALFHGHYPAAGAPALYQSVLREPFRHLQAPPHGDPRGPRIRALLEQQPELSLSQLAEQLGMSYFWASRLMRDVFGMSLRDYKAWRKLQCVFELLHSRRSLTDIAHAAGFTDSAHLSRTYQRWFGQPPSYSRNRNHVRILRCW</sequence>
<feature type="domain" description="HTH araC/xylS-type" evidence="4">
    <location>
        <begin position="191"/>
        <end position="284"/>
    </location>
</feature>
<dbReference type="Pfam" id="PF12833">
    <property type="entry name" value="HTH_18"/>
    <property type="match status" value="1"/>
</dbReference>
<dbReference type="PANTHER" id="PTHR43280">
    <property type="entry name" value="ARAC-FAMILY TRANSCRIPTIONAL REGULATOR"/>
    <property type="match status" value="1"/>
</dbReference>
<gene>
    <name evidence="5" type="ORF">FGS76_02265</name>
</gene>
<dbReference type="SUPFAM" id="SSF46689">
    <property type="entry name" value="Homeodomain-like"/>
    <property type="match status" value="1"/>
</dbReference>
<organism evidence="5 6">
    <name type="scientific">Alloalcanivorax gelatiniphagus</name>
    <dbReference type="NCBI Taxonomy" id="1194167"/>
    <lineage>
        <taxon>Bacteria</taxon>
        <taxon>Pseudomonadati</taxon>
        <taxon>Pseudomonadota</taxon>
        <taxon>Gammaproteobacteria</taxon>
        <taxon>Oceanospirillales</taxon>
        <taxon>Alcanivoracaceae</taxon>
        <taxon>Alloalcanivorax</taxon>
    </lineage>
</organism>
<accession>A0ABY2XPQ3</accession>
<proteinExistence type="predicted"/>
<evidence type="ECO:0000256" key="3">
    <source>
        <dbReference type="ARBA" id="ARBA00023163"/>
    </source>
</evidence>
<evidence type="ECO:0000313" key="5">
    <source>
        <dbReference type="EMBL" id="TMW14631.1"/>
    </source>
</evidence>
<dbReference type="PANTHER" id="PTHR43280:SF2">
    <property type="entry name" value="HTH-TYPE TRANSCRIPTIONAL REGULATOR EXSA"/>
    <property type="match status" value="1"/>
</dbReference>
<evidence type="ECO:0000256" key="2">
    <source>
        <dbReference type="ARBA" id="ARBA00023125"/>
    </source>
</evidence>
<keyword evidence="2" id="KW-0238">DNA-binding</keyword>
<dbReference type="EMBL" id="VCQT01000012">
    <property type="protein sequence ID" value="TMW14631.1"/>
    <property type="molecule type" value="Genomic_DNA"/>
</dbReference>
<evidence type="ECO:0000259" key="4">
    <source>
        <dbReference type="PROSITE" id="PS01124"/>
    </source>
</evidence>
<keyword evidence="1" id="KW-0805">Transcription regulation</keyword>
<dbReference type="InterPro" id="IPR018060">
    <property type="entry name" value="HTH_AraC"/>
</dbReference>
<protein>
    <submittedName>
        <fullName evidence="5">Helix-turn-helix transcriptional regulator</fullName>
    </submittedName>
</protein>
<name>A0ABY2XPQ3_9GAMM</name>
<dbReference type="SMART" id="SM00342">
    <property type="entry name" value="HTH_ARAC"/>
    <property type="match status" value="1"/>
</dbReference>
<evidence type="ECO:0000256" key="1">
    <source>
        <dbReference type="ARBA" id="ARBA00023015"/>
    </source>
</evidence>
<dbReference type="Gene3D" id="1.10.10.60">
    <property type="entry name" value="Homeodomain-like"/>
    <property type="match status" value="2"/>
</dbReference>
<reference evidence="5 6" key="1">
    <citation type="submission" date="2019-05" db="EMBL/GenBank/DDBJ databases">
        <title>Genome of Alcanivorax gelatiniphagus, an oil degrading marine bacteria.</title>
        <authorList>
            <person name="Kwon K.K."/>
        </authorList>
    </citation>
    <scope>NUCLEOTIDE SEQUENCE [LARGE SCALE GENOMIC DNA]</scope>
    <source>
        <strain evidence="5 6">MEBiC 08158</strain>
    </source>
</reference>
<evidence type="ECO:0000313" key="6">
    <source>
        <dbReference type="Proteomes" id="UP000739180"/>
    </source>
</evidence>
<keyword evidence="3" id="KW-0804">Transcription</keyword>
<comment type="caution">
    <text evidence="5">The sequence shown here is derived from an EMBL/GenBank/DDBJ whole genome shotgun (WGS) entry which is preliminary data.</text>
</comment>
<dbReference type="Proteomes" id="UP000739180">
    <property type="component" value="Unassembled WGS sequence"/>
</dbReference>
<keyword evidence="6" id="KW-1185">Reference proteome</keyword>